<evidence type="ECO:0000313" key="1">
    <source>
        <dbReference type="EMBL" id="ORY46067.1"/>
    </source>
</evidence>
<dbReference type="AlphaFoldDB" id="A0A1Y2CGM9"/>
<dbReference type="EMBL" id="MCGO01000018">
    <property type="protein sequence ID" value="ORY46067.1"/>
    <property type="molecule type" value="Genomic_DNA"/>
</dbReference>
<proteinExistence type="predicted"/>
<reference evidence="1 2" key="1">
    <citation type="submission" date="2016-07" db="EMBL/GenBank/DDBJ databases">
        <title>Pervasive Adenine N6-methylation of Active Genes in Fungi.</title>
        <authorList>
            <consortium name="DOE Joint Genome Institute"/>
            <person name="Mondo S.J."/>
            <person name="Dannebaum R.O."/>
            <person name="Kuo R.C."/>
            <person name="Labutti K."/>
            <person name="Haridas S."/>
            <person name="Kuo A."/>
            <person name="Salamov A."/>
            <person name="Ahrendt S.R."/>
            <person name="Lipzen A."/>
            <person name="Sullivan W."/>
            <person name="Andreopoulos W.B."/>
            <person name="Clum A."/>
            <person name="Lindquist E."/>
            <person name="Daum C."/>
            <person name="Ramamoorthy G.K."/>
            <person name="Gryganskyi A."/>
            <person name="Culley D."/>
            <person name="Magnuson J.K."/>
            <person name="James T.Y."/>
            <person name="O'Malley M.A."/>
            <person name="Stajich J.E."/>
            <person name="Spatafora J.W."/>
            <person name="Visel A."/>
            <person name="Grigoriev I.V."/>
        </authorList>
    </citation>
    <scope>NUCLEOTIDE SEQUENCE [LARGE SCALE GENOMIC DNA]</scope>
    <source>
        <strain evidence="1 2">JEL800</strain>
    </source>
</reference>
<sequence length="241" mass="25729">MSKNIPGCVSMKGSSVCTGTVFQNYMAWVDPAANVFYDLSTFDAHMKTWIDDSTTFASQMTNSYQCPGWTGAGLRYHITAYCGVFAYMGSMKNCSAQTNTASAILTPVCQATVTNFITSWKEVMSNPSVCSASPTPDGADGRSKYLALFTQLNQMSNSGCTVAVDLDADTFCGYKTLDDGQKYCQTNWDPCCAYNGLTQVLPSPPAPVATTTPTPASPAGAAIPICQLLLVVELQSYCSLS</sequence>
<evidence type="ECO:0000313" key="2">
    <source>
        <dbReference type="Proteomes" id="UP000193642"/>
    </source>
</evidence>
<gene>
    <name evidence="1" type="ORF">BCR33DRAFT_159870</name>
</gene>
<comment type="caution">
    <text evidence="1">The sequence shown here is derived from an EMBL/GenBank/DDBJ whole genome shotgun (WGS) entry which is preliminary data.</text>
</comment>
<protein>
    <submittedName>
        <fullName evidence="1">Uncharacterized protein</fullName>
    </submittedName>
</protein>
<accession>A0A1Y2CGM9</accession>
<name>A0A1Y2CGM9_9FUNG</name>
<dbReference type="Proteomes" id="UP000193642">
    <property type="component" value="Unassembled WGS sequence"/>
</dbReference>
<dbReference type="OrthoDB" id="5340910at2759"/>
<organism evidence="1 2">
    <name type="scientific">Rhizoclosmatium globosum</name>
    <dbReference type="NCBI Taxonomy" id="329046"/>
    <lineage>
        <taxon>Eukaryota</taxon>
        <taxon>Fungi</taxon>
        <taxon>Fungi incertae sedis</taxon>
        <taxon>Chytridiomycota</taxon>
        <taxon>Chytridiomycota incertae sedis</taxon>
        <taxon>Chytridiomycetes</taxon>
        <taxon>Chytridiales</taxon>
        <taxon>Chytriomycetaceae</taxon>
        <taxon>Rhizoclosmatium</taxon>
    </lineage>
</organism>
<keyword evidence="2" id="KW-1185">Reference proteome</keyword>